<dbReference type="Pfam" id="PF05742">
    <property type="entry name" value="TANGO2"/>
    <property type="match status" value="1"/>
</dbReference>
<dbReference type="Proteomes" id="UP001500573">
    <property type="component" value="Unassembled WGS sequence"/>
</dbReference>
<evidence type="ECO:0000313" key="2">
    <source>
        <dbReference type="Proteomes" id="UP001500573"/>
    </source>
</evidence>
<keyword evidence="2" id="KW-1185">Reference proteome</keyword>
<reference evidence="1 2" key="1">
    <citation type="journal article" date="2019" name="Int. J. Syst. Evol. Microbiol.">
        <title>The Global Catalogue of Microorganisms (GCM) 10K type strain sequencing project: providing services to taxonomists for standard genome sequencing and annotation.</title>
        <authorList>
            <consortium name="The Broad Institute Genomics Platform"/>
            <consortium name="The Broad Institute Genome Sequencing Center for Infectious Disease"/>
            <person name="Wu L."/>
            <person name="Ma J."/>
        </authorList>
    </citation>
    <scope>NUCLEOTIDE SEQUENCE [LARGE SCALE GENOMIC DNA]</scope>
    <source>
        <strain evidence="1 2">JCM 15515</strain>
    </source>
</reference>
<gene>
    <name evidence="1" type="ORF">GCM10009108_01910</name>
</gene>
<dbReference type="PANTHER" id="PTHR17985">
    <property type="entry name" value="SER/THR-RICH PROTEIN T10 IN DGCR REGION"/>
    <property type="match status" value="1"/>
</dbReference>
<accession>A0ABN1KPD7</accession>
<proteinExistence type="predicted"/>
<dbReference type="InterPro" id="IPR008551">
    <property type="entry name" value="TANGO2"/>
</dbReference>
<dbReference type="EMBL" id="BAAAEX010000003">
    <property type="protein sequence ID" value="GAA0772729.1"/>
    <property type="molecule type" value="Genomic_DNA"/>
</dbReference>
<evidence type="ECO:0000313" key="1">
    <source>
        <dbReference type="EMBL" id="GAA0772729.1"/>
    </source>
</evidence>
<comment type="caution">
    <text evidence="1">The sequence shown here is derived from an EMBL/GenBank/DDBJ whole genome shotgun (WGS) entry which is preliminary data.</text>
</comment>
<name>A0ABN1KPD7_9BURK</name>
<protein>
    <submittedName>
        <fullName evidence="1">NRDE family protein</fullName>
    </submittedName>
</protein>
<sequence>MMPPFLISPSEIGTPPYFIPGRPRADHSAVAKSVYDCGISVKRPKKGHIPGFRSRRNRAMCIAYLSLGNPDWPLLIAANRDEFHARPARAAGPWPETPQLIAGLDLRGGGTWMGATAAGRFALLTNYREPGHTMPPEAPSRGLLVRDFLLSTDEPDLWIAALAARAHAWAGFNLIAGDTRQAWYLGNRGDAREPRRLGPGRYVLSNHLLDTPWPKAARLQAALDALPPAAWASAPEQVFERLRDTTPAQETQLPSTGLSPALERLLSSPFIISPDYGTRCSTVLARNAGGRTLFSEQSYDAAGSAHERHDWRL</sequence>
<dbReference type="PANTHER" id="PTHR17985:SF8">
    <property type="entry name" value="TRANSPORT AND GOLGI ORGANIZATION PROTEIN 2 HOMOLOG"/>
    <property type="match status" value="1"/>
</dbReference>
<organism evidence="1 2">
    <name type="scientific">Castellaniella ginsengisoli</name>
    <dbReference type="NCBI Taxonomy" id="546114"/>
    <lineage>
        <taxon>Bacteria</taxon>
        <taxon>Pseudomonadati</taxon>
        <taxon>Pseudomonadota</taxon>
        <taxon>Betaproteobacteria</taxon>
        <taxon>Burkholderiales</taxon>
        <taxon>Alcaligenaceae</taxon>
        <taxon>Castellaniella</taxon>
    </lineage>
</organism>